<dbReference type="PANTHER" id="PTHR43283:SF3">
    <property type="entry name" value="BETA-LACTAMASE FAMILY PROTEIN (AFU_ORTHOLOGUE AFUA_5G07500)"/>
    <property type="match status" value="1"/>
</dbReference>
<dbReference type="Gene3D" id="3.40.710.10">
    <property type="entry name" value="DD-peptidase/beta-lactamase superfamily"/>
    <property type="match status" value="1"/>
</dbReference>
<evidence type="ECO:0000313" key="4">
    <source>
        <dbReference type="Proteomes" id="UP001500902"/>
    </source>
</evidence>
<feature type="chain" id="PRO_5047397738" evidence="1">
    <location>
        <begin position="41"/>
        <end position="423"/>
    </location>
</feature>
<evidence type="ECO:0000313" key="3">
    <source>
        <dbReference type="EMBL" id="GAA3659297.1"/>
    </source>
</evidence>
<dbReference type="InterPro" id="IPR050789">
    <property type="entry name" value="Diverse_Enzym_Activities"/>
</dbReference>
<feature type="domain" description="Beta-lactamase-related" evidence="2">
    <location>
        <begin position="61"/>
        <end position="405"/>
    </location>
</feature>
<dbReference type="Pfam" id="PF00144">
    <property type="entry name" value="Beta-lactamase"/>
    <property type="match status" value="1"/>
</dbReference>
<sequence length="423" mass="45889">MAMQHSSSEHTPSRRSALGFLGAVPLAAGGLMAASGTAAADTNATSGTGAIPKDLRPGGELDRHIKALADKDEFSGTVLIAHRGRQVLARAYGWADKEKKVQNKIDTIYPLASASKPFTGLAVVQLVQRGKLKFYDLVSKYIDGLPAPMAQQITVHHLLTHTSGLGDARRPGEKPPSEKVHDSYEEQMAEFWTNLKTFELEFTPGARKAYSSMGYILLGELVAKVSGMSFQDYVRQNIFLPSGMKSSGYYNRRQWLTDERLAHPYMYQADGTRVDAVRNLDKGSVYGEAGQGSNSARGWMGTGGGNGFATAPDLVRFALALQAGKLTARPYTELFVNGKISAKPLKEDTSGSLVRGESFQAYGPVAPIYNNQRLITHGGGAGGISTSWSFYIDMDWAAIVLCNYDLQNLMPIIELERRLITGA</sequence>
<dbReference type="Proteomes" id="UP001500902">
    <property type="component" value="Unassembled WGS sequence"/>
</dbReference>
<dbReference type="InterPro" id="IPR006311">
    <property type="entry name" value="TAT_signal"/>
</dbReference>
<proteinExistence type="predicted"/>
<dbReference type="PANTHER" id="PTHR43283">
    <property type="entry name" value="BETA-LACTAMASE-RELATED"/>
    <property type="match status" value="1"/>
</dbReference>
<dbReference type="GO" id="GO:0016787">
    <property type="term" value="F:hydrolase activity"/>
    <property type="evidence" value="ECO:0007669"/>
    <property type="project" value="UniProtKB-KW"/>
</dbReference>
<dbReference type="SUPFAM" id="SSF56601">
    <property type="entry name" value="beta-lactamase/transpeptidase-like"/>
    <property type="match status" value="1"/>
</dbReference>
<name>A0ABP7BFM0_9ACTN</name>
<evidence type="ECO:0000256" key="1">
    <source>
        <dbReference type="SAM" id="SignalP"/>
    </source>
</evidence>
<protein>
    <submittedName>
        <fullName evidence="3">Serine hydrolase domain-containing protein</fullName>
    </submittedName>
</protein>
<comment type="caution">
    <text evidence="3">The sequence shown here is derived from an EMBL/GenBank/DDBJ whole genome shotgun (WGS) entry which is preliminary data.</text>
</comment>
<keyword evidence="4" id="KW-1185">Reference proteome</keyword>
<dbReference type="InterPro" id="IPR012338">
    <property type="entry name" value="Beta-lactam/transpept-like"/>
</dbReference>
<dbReference type="EMBL" id="BAAAZP010000040">
    <property type="protein sequence ID" value="GAA3659297.1"/>
    <property type="molecule type" value="Genomic_DNA"/>
</dbReference>
<organism evidence="3 4">
    <name type="scientific">Nonomuraea antimicrobica</name>
    <dbReference type="NCBI Taxonomy" id="561173"/>
    <lineage>
        <taxon>Bacteria</taxon>
        <taxon>Bacillati</taxon>
        <taxon>Actinomycetota</taxon>
        <taxon>Actinomycetes</taxon>
        <taxon>Streptosporangiales</taxon>
        <taxon>Streptosporangiaceae</taxon>
        <taxon>Nonomuraea</taxon>
    </lineage>
</organism>
<feature type="signal peptide" evidence="1">
    <location>
        <begin position="1"/>
        <end position="40"/>
    </location>
</feature>
<reference evidence="4" key="1">
    <citation type="journal article" date="2019" name="Int. J. Syst. Evol. Microbiol.">
        <title>The Global Catalogue of Microorganisms (GCM) 10K type strain sequencing project: providing services to taxonomists for standard genome sequencing and annotation.</title>
        <authorList>
            <consortium name="The Broad Institute Genomics Platform"/>
            <consortium name="The Broad Institute Genome Sequencing Center for Infectious Disease"/>
            <person name="Wu L."/>
            <person name="Ma J."/>
        </authorList>
    </citation>
    <scope>NUCLEOTIDE SEQUENCE [LARGE SCALE GENOMIC DNA]</scope>
    <source>
        <strain evidence="4">JCM 16904</strain>
    </source>
</reference>
<dbReference type="PROSITE" id="PS51318">
    <property type="entry name" value="TAT"/>
    <property type="match status" value="1"/>
</dbReference>
<dbReference type="RefSeq" id="WP_344875978.1">
    <property type="nucleotide sequence ID" value="NZ_BAAAZP010000040.1"/>
</dbReference>
<keyword evidence="3" id="KW-0378">Hydrolase</keyword>
<gene>
    <name evidence="3" type="ORF">GCM10022224_023390</name>
</gene>
<keyword evidence="1" id="KW-0732">Signal</keyword>
<evidence type="ECO:0000259" key="2">
    <source>
        <dbReference type="Pfam" id="PF00144"/>
    </source>
</evidence>
<dbReference type="InterPro" id="IPR001466">
    <property type="entry name" value="Beta-lactam-related"/>
</dbReference>
<accession>A0ABP7BFM0</accession>